<evidence type="ECO:0000313" key="5">
    <source>
        <dbReference type="EMBL" id="CBY35826.1"/>
    </source>
</evidence>
<dbReference type="PROSITE" id="PS00598">
    <property type="entry name" value="CHROMO_1"/>
    <property type="match status" value="1"/>
</dbReference>
<name>E4YK15_OIKDI</name>
<dbReference type="InterPro" id="IPR016197">
    <property type="entry name" value="Chromo-like_dom_sf"/>
</dbReference>
<proteinExistence type="predicted"/>
<dbReference type="Pfam" id="PF00385">
    <property type="entry name" value="Chromo"/>
    <property type="match status" value="2"/>
</dbReference>
<evidence type="ECO:0000256" key="2">
    <source>
        <dbReference type="ARBA" id="ARBA00023242"/>
    </source>
</evidence>
<dbReference type="AlphaFoldDB" id="E4YK15"/>
<dbReference type="InterPro" id="IPR023780">
    <property type="entry name" value="Chromo_domain"/>
</dbReference>
<accession>E4YK15</accession>
<evidence type="ECO:0000259" key="4">
    <source>
        <dbReference type="PROSITE" id="PS50013"/>
    </source>
</evidence>
<dbReference type="Proteomes" id="UP000011014">
    <property type="component" value="Unassembled WGS sequence"/>
</dbReference>
<dbReference type="EMBL" id="FN654683">
    <property type="protein sequence ID" value="CBY35826.1"/>
    <property type="molecule type" value="Genomic_DNA"/>
</dbReference>
<dbReference type="PANTHER" id="PTHR22812">
    <property type="entry name" value="CHROMOBOX PROTEIN"/>
    <property type="match status" value="1"/>
</dbReference>
<dbReference type="CDD" id="cd00024">
    <property type="entry name" value="CD_CSD"/>
    <property type="match status" value="2"/>
</dbReference>
<gene>
    <name evidence="5" type="ORF">GSOID_T00028294001</name>
</gene>
<feature type="compositionally biased region" description="Basic and acidic residues" evidence="3">
    <location>
        <begin position="80"/>
        <end position="99"/>
    </location>
</feature>
<dbReference type="SMART" id="SM00298">
    <property type="entry name" value="CHROMO"/>
    <property type="match status" value="2"/>
</dbReference>
<dbReference type="PROSITE" id="PS50013">
    <property type="entry name" value="CHROMO_2"/>
    <property type="match status" value="2"/>
</dbReference>
<feature type="region of interest" description="Disordered" evidence="3">
    <location>
        <begin position="294"/>
        <end position="334"/>
    </location>
</feature>
<comment type="subcellular location">
    <subcellularLocation>
        <location evidence="1">Nucleus</location>
    </subcellularLocation>
</comment>
<feature type="domain" description="Chromo" evidence="4">
    <location>
        <begin position="168"/>
        <end position="243"/>
    </location>
</feature>
<feature type="compositionally biased region" description="Basic and acidic residues" evidence="3">
    <location>
        <begin position="147"/>
        <end position="160"/>
    </location>
</feature>
<organism evidence="5">
    <name type="scientific">Oikopleura dioica</name>
    <name type="common">Tunicate</name>
    <dbReference type="NCBI Taxonomy" id="34765"/>
    <lineage>
        <taxon>Eukaryota</taxon>
        <taxon>Metazoa</taxon>
        <taxon>Chordata</taxon>
        <taxon>Tunicata</taxon>
        <taxon>Appendicularia</taxon>
        <taxon>Copelata</taxon>
        <taxon>Oikopleuridae</taxon>
        <taxon>Oikopleura</taxon>
    </lineage>
</organism>
<feature type="compositionally biased region" description="Acidic residues" evidence="3">
    <location>
        <begin position="224"/>
        <end position="242"/>
    </location>
</feature>
<dbReference type="InterPro" id="IPR023779">
    <property type="entry name" value="Chromodomain_CS"/>
</dbReference>
<feature type="domain" description="Chromo" evidence="4">
    <location>
        <begin position="243"/>
        <end position="302"/>
    </location>
</feature>
<evidence type="ECO:0000256" key="3">
    <source>
        <dbReference type="SAM" id="MobiDB-lite"/>
    </source>
</evidence>
<dbReference type="SUPFAM" id="SSF54160">
    <property type="entry name" value="Chromo domain-like"/>
    <property type="match status" value="2"/>
</dbReference>
<dbReference type="InterPro" id="IPR017956">
    <property type="entry name" value="AT_hook_DNA-bd_motif"/>
</dbReference>
<dbReference type="Gene3D" id="2.40.50.40">
    <property type="match status" value="2"/>
</dbReference>
<dbReference type="InterPro" id="IPR051219">
    <property type="entry name" value="Heterochromatin_chromo-domain"/>
</dbReference>
<dbReference type="InterPro" id="IPR000953">
    <property type="entry name" value="Chromo/chromo_shadow_dom"/>
</dbReference>
<sequence length="334" mass="37902">MYEISCSMGCVLMSIVSGSGSSSISSISSIMSSAEGVGRSKMSSEFAADISCDNSCFILEEYYKKMEEVMPVKKGRGRPKKSDEKRGRPKKSDSEEKIVASDSENSGEKRGPGRPRKTSAEKAAAKKAPKRKSSPKTATAPKRKSVRERAEQKPVAKYQDESDSDGEFEVEKLLDVEKQGRKGTKYLVRWVGFSSKHDSWEPAKSLPKRKINAFLKKQEHADPSSDEEENFEEENSSEEDEVYEVEKIVDEKLYYGKTRYLVSWKGYNKDHNTWQDVDSLKSCKEALKEWELKKQQKEEKKQEREEKNMQKKSEREEAKLAKAAERAANKADSA</sequence>
<protein>
    <recommendedName>
        <fullName evidence="4">Chromo domain-containing protein</fullName>
    </recommendedName>
</protein>
<reference evidence="5" key="1">
    <citation type="journal article" date="2010" name="Science">
        <title>Plasticity of animal genome architecture unmasked by rapid evolution of a pelagic tunicate.</title>
        <authorList>
            <person name="Denoeud F."/>
            <person name="Henriet S."/>
            <person name="Mungpakdee S."/>
            <person name="Aury J.M."/>
            <person name="Da Silva C."/>
            <person name="Brinkmann H."/>
            <person name="Mikhaleva J."/>
            <person name="Olsen L.C."/>
            <person name="Jubin C."/>
            <person name="Canestro C."/>
            <person name="Bouquet J.M."/>
            <person name="Danks G."/>
            <person name="Poulain J."/>
            <person name="Campsteijn C."/>
            <person name="Adamski M."/>
            <person name="Cross I."/>
            <person name="Yadetie F."/>
            <person name="Muffato M."/>
            <person name="Louis A."/>
            <person name="Butcher S."/>
            <person name="Tsagkogeorga G."/>
            <person name="Konrad A."/>
            <person name="Singh S."/>
            <person name="Jensen M.F."/>
            <person name="Cong E.H."/>
            <person name="Eikeseth-Otteraa H."/>
            <person name="Noel B."/>
            <person name="Anthouard V."/>
            <person name="Porcel B.M."/>
            <person name="Kachouri-Lafond R."/>
            <person name="Nishino A."/>
            <person name="Ugolini M."/>
            <person name="Chourrout P."/>
            <person name="Nishida H."/>
            <person name="Aasland R."/>
            <person name="Huzurbazar S."/>
            <person name="Westhof E."/>
            <person name="Delsuc F."/>
            <person name="Lehrach H."/>
            <person name="Reinhardt R."/>
            <person name="Weissenbach J."/>
            <person name="Roy S.W."/>
            <person name="Artiguenave F."/>
            <person name="Postlethwait J.H."/>
            <person name="Manak J.R."/>
            <person name="Thompson E.M."/>
            <person name="Jaillon O."/>
            <person name="Du Pasquier L."/>
            <person name="Boudinot P."/>
            <person name="Liberles D.A."/>
            <person name="Volff J.N."/>
            <person name="Philippe H."/>
            <person name="Lenhard B."/>
            <person name="Roest Crollius H."/>
            <person name="Wincker P."/>
            <person name="Chourrout D."/>
        </authorList>
    </citation>
    <scope>NUCLEOTIDE SEQUENCE [LARGE SCALE GENOMIC DNA]</scope>
</reference>
<dbReference type="GO" id="GO:0003677">
    <property type="term" value="F:DNA binding"/>
    <property type="evidence" value="ECO:0007669"/>
    <property type="project" value="InterPro"/>
</dbReference>
<keyword evidence="2" id="KW-0539">Nucleus</keyword>
<feature type="region of interest" description="Disordered" evidence="3">
    <location>
        <begin position="72"/>
        <end position="168"/>
    </location>
</feature>
<feature type="region of interest" description="Disordered" evidence="3">
    <location>
        <begin position="216"/>
        <end position="242"/>
    </location>
</feature>
<dbReference type="GO" id="GO:0005634">
    <property type="term" value="C:nucleus"/>
    <property type="evidence" value="ECO:0007669"/>
    <property type="project" value="UniProtKB-SubCell"/>
</dbReference>
<feature type="compositionally biased region" description="Basic residues" evidence="3">
    <location>
        <begin position="125"/>
        <end position="134"/>
    </location>
</feature>
<evidence type="ECO:0000256" key="1">
    <source>
        <dbReference type="ARBA" id="ARBA00004123"/>
    </source>
</evidence>
<dbReference type="SMART" id="SM00384">
    <property type="entry name" value="AT_hook"/>
    <property type="match status" value="3"/>
</dbReference>